<dbReference type="AlphaFoldDB" id="A0A016XL57"/>
<reference evidence="1 2" key="1">
    <citation type="submission" date="2014-02" db="EMBL/GenBank/DDBJ databases">
        <title>Draft Genome of Hylemonella gracilis isolated from the Niagara River.</title>
        <authorList>
            <person name="Pawlowski D.R."/>
            <person name="Koudelka G.B."/>
        </authorList>
    </citation>
    <scope>NUCLEOTIDE SEQUENCE [LARGE SCALE GENOMIC DNA]</scope>
    <source>
        <strain evidence="1 2">Niagara R</strain>
    </source>
</reference>
<proteinExistence type="predicted"/>
<evidence type="ECO:0000313" key="2">
    <source>
        <dbReference type="Proteomes" id="UP000023268"/>
    </source>
</evidence>
<comment type="caution">
    <text evidence="1">The sequence shown here is derived from an EMBL/GenBank/DDBJ whole genome shotgun (WGS) entry which is preliminary data.</text>
</comment>
<accession>A0A016XL57</accession>
<protein>
    <submittedName>
        <fullName evidence="1">Uncharacterized protein</fullName>
    </submittedName>
</protein>
<dbReference type="Proteomes" id="UP000023268">
    <property type="component" value="Unassembled WGS sequence"/>
</dbReference>
<dbReference type="EMBL" id="JEMG01000001">
    <property type="protein sequence ID" value="EYC52844.1"/>
    <property type="molecule type" value="Genomic_DNA"/>
</dbReference>
<evidence type="ECO:0000313" key="1">
    <source>
        <dbReference type="EMBL" id="EYC52844.1"/>
    </source>
</evidence>
<dbReference type="eggNOG" id="ENOG5032W4K">
    <property type="taxonomic scope" value="Bacteria"/>
</dbReference>
<sequence>MAVRWDRRWNCSGFENAQLRAIGFDKLPSAKTGDDANADVLLDDAPLIATKPAFDNYAFMVEPGDYALSRLEIKVAKSKSEVGFFKIPRSRFLKDGQSLGGSFTVAAGEVVYLGHFYLDCTLQPILWRYYAEGRDGFNAYLASLKRSHPALETEKVVFRLFQTKEFGNDYKLP</sequence>
<gene>
    <name evidence="1" type="ORF">AZ34_09110</name>
</gene>
<organism evidence="1 2">
    <name type="scientific">Hylemonella gracilis str. Niagara R</name>
    <dbReference type="NCBI Taxonomy" id="1458275"/>
    <lineage>
        <taxon>Bacteria</taxon>
        <taxon>Pseudomonadati</taxon>
        <taxon>Pseudomonadota</taxon>
        <taxon>Betaproteobacteria</taxon>
        <taxon>Burkholderiales</taxon>
        <taxon>Comamonadaceae</taxon>
        <taxon>Hylemonella</taxon>
    </lineage>
</organism>
<name>A0A016XL57_9BURK</name>